<keyword evidence="8" id="KW-1185">Reference proteome</keyword>
<dbReference type="Pfam" id="PF01940">
    <property type="entry name" value="DUF92"/>
    <property type="match status" value="1"/>
</dbReference>
<feature type="transmembrane region" description="Helical" evidence="6">
    <location>
        <begin position="33"/>
        <end position="56"/>
    </location>
</feature>
<evidence type="ECO:0000256" key="3">
    <source>
        <dbReference type="ARBA" id="ARBA00022692"/>
    </source>
</evidence>
<dbReference type="PANTHER" id="PTHR13353">
    <property type="entry name" value="TRANSMEMBRANE PROTEIN 19"/>
    <property type="match status" value="1"/>
</dbReference>
<accession>A0AA45HHK7</accession>
<keyword evidence="3 6" id="KW-0812">Transmembrane</keyword>
<dbReference type="InterPro" id="IPR002794">
    <property type="entry name" value="DUF92_TMEM19"/>
</dbReference>
<keyword evidence="5 6" id="KW-0472">Membrane</keyword>
<proteinExistence type="inferred from homology"/>
<keyword evidence="4 6" id="KW-1133">Transmembrane helix</keyword>
<reference evidence="7 8" key="1">
    <citation type="submission" date="2018-05" db="EMBL/GenBank/DDBJ databases">
        <title>Genomic Encyclopedia of Type Strains, Phase IV (KMG-IV): sequencing the most valuable type-strain genomes for metagenomic binning, comparative biology and taxonomic classification.</title>
        <authorList>
            <person name="Goeker M."/>
        </authorList>
    </citation>
    <scope>NUCLEOTIDE SEQUENCE [LARGE SCALE GENOMIC DNA]</scope>
    <source>
        <strain evidence="7 8">DSM 24906</strain>
    </source>
</reference>
<gene>
    <name evidence="7" type="ORF">C7380_13212</name>
</gene>
<evidence type="ECO:0000256" key="1">
    <source>
        <dbReference type="ARBA" id="ARBA00004141"/>
    </source>
</evidence>
<evidence type="ECO:0000256" key="5">
    <source>
        <dbReference type="ARBA" id="ARBA00023136"/>
    </source>
</evidence>
<comment type="similarity">
    <text evidence="2">Belongs to the TMEM19 family.</text>
</comment>
<evidence type="ECO:0000256" key="6">
    <source>
        <dbReference type="SAM" id="Phobius"/>
    </source>
</evidence>
<feature type="transmembrane region" description="Helical" evidence="6">
    <location>
        <begin position="249"/>
        <end position="268"/>
    </location>
</feature>
<organism evidence="7 8">
    <name type="scientific">Oceanotoga teriensis</name>
    <dbReference type="NCBI Taxonomy" id="515440"/>
    <lineage>
        <taxon>Bacteria</taxon>
        <taxon>Thermotogati</taxon>
        <taxon>Thermotogota</taxon>
        <taxon>Thermotogae</taxon>
        <taxon>Petrotogales</taxon>
        <taxon>Petrotogaceae</taxon>
        <taxon>Oceanotoga</taxon>
    </lineage>
</organism>
<protein>
    <submittedName>
        <fullName evidence="7">Uncharacterized protein (TIGR00297 family)</fullName>
    </submittedName>
</protein>
<evidence type="ECO:0000313" key="8">
    <source>
        <dbReference type="Proteomes" id="UP000245921"/>
    </source>
</evidence>
<evidence type="ECO:0000256" key="2">
    <source>
        <dbReference type="ARBA" id="ARBA00009012"/>
    </source>
</evidence>
<dbReference type="Proteomes" id="UP000245921">
    <property type="component" value="Unassembled WGS sequence"/>
</dbReference>
<feature type="transmembrane region" description="Helical" evidence="6">
    <location>
        <begin position="84"/>
        <end position="103"/>
    </location>
</feature>
<dbReference type="GO" id="GO:0016020">
    <property type="term" value="C:membrane"/>
    <property type="evidence" value="ECO:0007669"/>
    <property type="project" value="UniProtKB-SubCell"/>
</dbReference>
<name>A0AA45HHK7_9BACT</name>
<evidence type="ECO:0000256" key="4">
    <source>
        <dbReference type="ARBA" id="ARBA00022989"/>
    </source>
</evidence>
<feature type="transmembrane region" description="Helical" evidence="6">
    <location>
        <begin position="159"/>
        <end position="180"/>
    </location>
</feature>
<feature type="transmembrane region" description="Helical" evidence="6">
    <location>
        <begin position="192"/>
        <end position="214"/>
    </location>
</feature>
<evidence type="ECO:0000313" key="7">
    <source>
        <dbReference type="EMBL" id="PWJ86059.1"/>
    </source>
</evidence>
<sequence>MLNFFIGLFFSSIIAIIAYKSNSLTFSGSLCAIFVGTLIYTFGGFYLSIIMISFFVSSSLITKFKKDIKNDFEKLYKKTSKRDYTQVLVNSLPAIIYSILYFYSKNNMFLVAYGVFFAAANSDTWASELGVLSSHDPINILTLKKMQRGISGGVTLTGLFFSFIGSFFIGIVFMIGYIIIFKNFLVLEIVKMFLIITFGGFIGSFLDSLLGILFQSLYIDSMGVYTEKEFSNGKKNKLVKGYAFFDNNMVNLLSTSFVSFLSVFVYNFL</sequence>
<dbReference type="EMBL" id="QGGI01000032">
    <property type="protein sequence ID" value="PWJ86059.1"/>
    <property type="molecule type" value="Genomic_DNA"/>
</dbReference>
<comment type="caution">
    <text evidence="7">The sequence shown here is derived from an EMBL/GenBank/DDBJ whole genome shotgun (WGS) entry which is preliminary data.</text>
</comment>
<dbReference type="RefSeq" id="WP_109606628.1">
    <property type="nucleotide sequence ID" value="NZ_QGGI01000032.1"/>
</dbReference>
<comment type="subcellular location">
    <subcellularLocation>
        <location evidence="1">Membrane</location>
        <topology evidence="1">Multi-pass membrane protein</topology>
    </subcellularLocation>
</comment>
<dbReference type="AlphaFoldDB" id="A0AA45HHK7"/>
<dbReference type="PANTHER" id="PTHR13353:SF5">
    <property type="entry name" value="TRANSMEMBRANE PROTEIN 19"/>
    <property type="match status" value="1"/>
</dbReference>